<comment type="similarity">
    <text evidence="4 13">Belongs to the cytochrome P450 family.</text>
</comment>
<evidence type="ECO:0000256" key="5">
    <source>
        <dbReference type="ARBA" id="ARBA00022617"/>
    </source>
</evidence>
<evidence type="ECO:0000256" key="2">
    <source>
        <dbReference type="ARBA" id="ARBA00004174"/>
    </source>
</evidence>
<sequence length="523" mass="60517">MLGILIAVTAVTALVFVWKYLNNINKFFEEKGIPCAKPLPFFGNSWQLIARQKSMVEIHRNLYSMFPDVKLYGFYDFMRPSIIVRDIELVERVLIKDFQHFTDRGFGITDEETNPLDVNLFSMSGKKWKAVRNKFSPIFTTGKLRGMVPQIKDIGDLLVQRLEKNEEKIELKDALQRFAMDVIASCAFGININTITKDESEFQKMAITAFKFTFRQLARFLAHQSFPKLAKSLKIRQNDPRTTKYFCDLLRETIQFRKRTNQTRPDFVQLMLTLQQKGSVEFEGEDKEDDYLKSDLSNDDTKTKENYELTDEAMVGHSFIFLVAGFDAAATTMMYMAYEFSLNPDIQAKAAEEVAQVVKQRNGVLNYDTARDMQYLTMCLYETLRLHTFVPMLFRQCTKTYTFPGTSLTVEPGQRLFVPIAGIHKDPEYYPEPDQFKPERFAPDVVRPNCTFLPFGDGPRICIAMRFVLMEIKLCMAQILLKYSISLDPSTKLPLEMDPKNFVDMPLHPLYFKLTKRDEVPAA</sequence>
<dbReference type="InterPro" id="IPR001128">
    <property type="entry name" value="Cyt_P450"/>
</dbReference>
<dbReference type="PANTHER" id="PTHR24292">
    <property type="entry name" value="CYTOCHROME P450"/>
    <property type="match status" value="1"/>
</dbReference>
<evidence type="ECO:0000256" key="11">
    <source>
        <dbReference type="ARBA" id="ARBA00023033"/>
    </source>
</evidence>
<dbReference type="InterPro" id="IPR036396">
    <property type="entry name" value="Cyt_P450_sf"/>
</dbReference>
<dbReference type="CDD" id="cd11056">
    <property type="entry name" value="CYP6-like"/>
    <property type="match status" value="1"/>
</dbReference>
<keyword evidence="15" id="KW-1185">Reference proteome</keyword>
<dbReference type="InterPro" id="IPR017972">
    <property type="entry name" value="Cyt_P450_CS"/>
</dbReference>
<evidence type="ECO:0000313" key="14">
    <source>
        <dbReference type="EMBL" id="BES99906.1"/>
    </source>
</evidence>
<evidence type="ECO:0000256" key="8">
    <source>
        <dbReference type="ARBA" id="ARBA00022848"/>
    </source>
</evidence>
<dbReference type="EMBL" id="AP028919">
    <property type="protein sequence ID" value="BES99906.1"/>
    <property type="molecule type" value="Genomic_DNA"/>
</dbReference>
<dbReference type="PRINTS" id="PR00463">
    <property type="entry name" value="EP450I"/>
</dbReference>
<keyword evidence="8" id="KW-0492">Microsome</keyword>
<organism evidence="14 15">
    <name type="scientific">Nesidiocoris tenuis</name>
    <dbReference type="NCBI Taxonomy" id="355587"/>
    <lineage>
        <taxon>Eukaryota</taxon>
        <taxon>Metazoa</taxon>
        <taxon>Ecdysozoa</taxon>
        <taxon>Arthropoda</taxon>
        <taxon>Hexapoda</taxon>
        <taxon>Insecta</taxon>
        <taxon>Pterygota</taxon>
        <taxon>Neoptera</taxon>
        <taxon>Paraneoptera</taxon>
        <taxon>Hemiptera</taxon>
        <taxon>Heteroptera</taxon>
        <taxon>Panheteroptera</taxon>
        <taxon>Cimicomorpha</taxon>
        <taxon>Miridae</taxon>
        <taxon>Dicyphina</taxon>
        <taxon>Nesidiocoris</taxon>
    </lineage>
</organism>
<keyword evidence="11 13" id="KW-0503">Monooxygenase</keyword>
<dbReference type="InterPro" id="IPR050476">
    <property type="entry name" value="Insect_CytP450_Detox"/>
</dbReference>
<evidence type="ECO:0000256" key="9">
    <source>
        <dbReference type="ARBA" id="ARBA00023002"/>
    </source>
</evidence>
<reference evidence="14 15" key="1">
    <citation type="submission" date="2023-09" db="EMBL/GenBank/DDBJ databases">
        <title>Nesidiocoris tenuis whole genome shotgun sequence.</title>
        <authorList>
            <person name="Shibata T."/>
            <person name="Shimoda M."/>
            <person name="Kobayashi T."/>
            <person name="Uehara T."/>
        </authorList>
    </citation>
    <scope>NUCLEOTIDE SEQUENCE [LARGE SCALE GENOMIC DNA]</scope>
    <source>
        <strain evidence="14 15">Japan</strain>
    </source>
</reference>
<evidence type="ECO:0000256" key="4">
    <source>
        <dbReference type="ARBA" id="ARBA00010617"/>
    </source>
</evidence>
<dbReference type="PROSITE" id="PS00086">
    <property type="entry name" value="CYTOCHROME_P450"/>
    <property type="match status" value="1"/>
</dbReference>
<dbReference type="InterPro" id="IPR002401">
    <property type="entry name" value="Cyt_P450_E_grp-I"/>
</dbReference>
<evidence type="ECO:0000313" key="15">
    <source>
        <dbReference type="Proteomes" id="UP001307889"/>
    </source>
</evidence>
<dbReference type="Proteomes" id="UP001307889">
    <property type="component" value="Chromosome 11"/>
</dbReference>
<evidence type="ECO:0000256" key="1">
    <source>
        <dbReference type="ARBA" id="ARBA00001971"/>
    </source>
</evidence>
<keyword evidence="10 13" id="KW-0408">Iron</keyword>
<accession>A0ABN7B687</accession>
<keyword evidence="5 13" id="KW-0349">Heme</keyword>
<evidence type="ECO:0000256" key="3">
    <source>
        <dbReference type="ARBA" id="ARBA00004406"/>
    </source>
</evidence>
<keyword evidence="12" id="KW-0472">Membrane</keyword>
<evidence type="ECO:0000256" key="13">
    <source>
        <dbReference type="RuleBase" id="RU000461"/>
    </source>
</evidence>
<comment type="cofactor">
    <cofactor evidence="1">
        <name>heme</name>
        <dbReference type="ChEBI" id="CHEBI:30413"/>
    </cofactor>
</comment>
<dbReference type="Pfam" id="PF00067">
    <property type="entry name" value="p450"/>
    <property type="match status" value="1"/>
</dbReference>
<evidence type="ECO:0000256" key="6">
    <source>
        <dbReference type="ARBA" id="ARBA00022723"/>
    </source>
</evidence>
<name>A0ABN7B687_9HEMI</name>
<protein>
    <submittedName>
        <fullName evidence="14">Cytochrome P450</fullName>
    </submittedName>
</protein>
<dbReference type="PRINTS" id="PR00385">
    <property type="entry name" value="P450"/>
</dbReference>
<keyword evidence="7" id="KW-0256">Endoplasmic reticulum</keyword>
<evidence type="ECO:0000256" key="7">
    <source>
        <dbReference type="ARBA" id="ARBA00022824"/>
    </source>
</evidence>
<dbReference type="Gene3D" id="1.10.630.10">
    <property type="entry name" value="Cytochrome P450"/>
    <property type="match status" value="1"/>
</dbReference>
<evidence type="ECO:0000256" key="10">
    <source>
        <dbReference type="ARBA" id="ARBA00023004"/>
    </source>
</evidence>
<evidence type="ECO:0000256" key="12">
    <source>
        <dbReference type="ARBA" id="ARBA00023136"/>
    </source>
</evidence>
<comment type="subcellular location">
    <subcellularLocation>
        <location evidence="3">Endoplasmic reticulum membrane</location>
        <topology evidence="3">Peripheral membrane protein</topology>
    </subcellularLocation>
    <subcellularLocation>
        <location evidence="2">Microsome membrane</location>
        <topology evidence="2">Peripheral membrane protein</topology>
    </subcellularLocation>
</comment>
<dbReference type="SUPFAM" id="SSF48264">
    <property type="entry name" value="Cytochrome P450"/>
    <property type="match status" value="1"/>
</dbReference>
<keyword evidence="9 13" id="KW-0560">Oxidoreductase</keyword>
<gene>
    <name evidence="14" type="ORF">NTJ_12723</name>
</gene>
<dbReference type="PANTHER" id="PTHR24292:SF54">
    <property type="entry name" value="CYP9F3-RELATED"/>
    <property type="match status" value="1"/>
</dbReference>
<keyword evidence="6 13" id="KW-0479">Metal-binding</keyword>
<proteinExistence type="inferred from homology"/>